<keyword evidence="10" id="KW-1185">Reference proteome</keyword>
<dbReference type="PANTHER" id="PTHR30158">
    <property type="entry name" value="ACRA/E-RELATED COMPONENT OF DRUG EFFLUX TRANSPORTER"/>
    <property type="match status" value="1"/>
</dbReference>
<feature type="coiled-coil region" evidence="3">
    <location>
        <begin position="114"/>
        <end position="179"/>
    </location>
</feature>
<accession>K2JEW1</accession>
<dbReference type="InterPro" id="IPR058627">
    <property type="entry name" value="MdtA-like_C"/>
</dbReference>
<feature type="signal peptide" evidence="4">
    <location>
        <begin position="1"/>
        <end position="33"/>
    </location>
</feature>
<evidence type="ECO:0000313" key="10">
    <source>
        <dbReference type="Proteomes" id="UP000006762"/>
    </source>
</evidence>
<dbReference type="Gene3D" id="2.40.30.170">
    <property type="match status" value="1"/>
</dbReference>
<evidence type="ECO:0000259" key="8">
    <source>
        <dbReference type="Pfam" id="PF25967"/>
    </source>
</evidence>
<organism evidence="9 10">
    <name type="scientific">Celeribacter baekdonensis B30</name>
    <dbReference type="NCBI Taxonomy" id="1208323"/>
    <lineage>
        <taxon>Bacteria</taxon>
        <taxon>Pseudomonadati</taxon>
        <taxon>Pseudomonadota</taxon>
        <taxon>Alphaproteobacteria</taxon>
        <taxon>Rhodobacterales</taxon>
        <taxon>Roseobacteraceae</taxon>
        <taxon>Celeribacter</taxon>
    </lineage>
</organism>
<comment type="caution">
    <text evidence="9">The sequence shown here is derived from an EMBL/GenBank/DDBJ whole genome shotgun (WGS) entry which is preliminary data.</text>
</comment>
<dbReference type="Pfam" id="PF25917">
    <property type="entry name" value="BSH_RND"/>
    <property type="match status" value="1"/>
</dbReference>
<feature type="domain" description="Multidrug resistance protein MdtA-like barrel-sandwich hybrid" evidence="6">
    <location>
        <begin position="68"/>
        <end position="208"/>
    </location>
</feature>
<dbReference type="eggNOG" id="COG0845">
    <property type="taxonomic scope" value="Bacteria"/>
</dbReference>
<dbReference type="Pfam" id="PF25876">
    <property type="entry name" value="HH_MFP_RND"/>
    <property type="match status" value="1"/>
</dbReference>
<sequence>MPNTLLPQSLPVSLRRMSTAFALALCAAMPAFAQESPPPTPVTVVTLEAKDITLTAPLPGRVAASSAAEVRPQVDGIIRARLFEEGRPVEKGDALYEIDAASYEAQKAVAEAGLAQAKAALKSAMIEYDRQQELKSRNVVAQQNLDSAIAARDSAEAAIKLAEANLLSAEIDLDRATIRAPIAGVVGLSQITQGALVTSGQASPLTVIRALDPVYVDVTQAAADMLRWQRAGSDAVFAGNIGQTVELRLTDGSTYEQKGELSAAEPHVDEQTGSILLRLSFPNPDHFLLPGMYVQVEMPQGLIKGAILVPQEAVTRDRRGRPMVFVVTPEHVVEQRTLTVQSDQGANWVVTEGVASGEMVIVAGLQKVSPGMTVAPQPQEAVPASSDSN</sequence>
<keyword evidence="3" id="KW-0175">Coiled coil</keyword>
<dbReference type="InterPro" id="IPR058625">
    <property type="entry name" value="MdtA-like_BSH"/>
</dbReference>
<reference evidence="9 10" key="1">
    <citation type="submission" date="2012-09" db="EMBL/GenBank/DDBJ databases">
        <title>Celeribacter baekdonensis B30 Genome Sequencing.</title>
        <authorList>
            <person name="Wang W."/>
        </authorList>
    </citation>
    <scope>NUCLEOTIDE SEQUENCE [LARGE SCALE GENOMIC DNA]</scope>
    <source>
        <strain evidence="9 10">B30</strain>
    </source>
</reference>
<evidence type="ECO:0000259" key="5">
    <source>
        <dbReference type="Pfam" id="PF25876"/>
    </source>
</evidence>
<gene>
    <name evidence="9" type="ORF">B30_03822</name>
</gene>
<dbReference type="InterPro" id="IPR058624">
    <property type="entry name" value="MdtA-like_HH"/>
</dbReference>
<feature type="domain" description="Multidrug resistance protein MdtA-like C-terminal permuted SH3" evidence="8">
    <location>
        <begin position="306"/>
        <end position="367"/>
    </location>
</feature>
<evidence type="ECO:0000256" key="2">
    <source>
        <dbReference type="ARBA" id="ARBA00009477"/>
    </source>
</evidence>
<proteinExistence type="inferred from homology"/>
<dbReference type="Pfam" id="PF25967">
    <property type="entry name" value="RND-MFP_C"/>
    <property type="match status" value="1"/>
</dbReference>
<dbReference type="PATRIC" id="fig|1208323.3.peg.781"/>
<evidence type="ECO:0000256" key="3">
    <source>
        <dbReference type="SAM" id="Coils"/>
    </source>
</evidence>
<dbReference type="EMBL" id="AMRK01000002">
    <property type="protein sequence ID" value="EKE73157.1"/>
    <property type="molecule type" value="Genomic_DNA"/>
</dbReference>
<evidence type="ECO:0000256" key="1">
    <source>
        <dbReference type="ARBA" id="ARBA00004196"/>
    </source>
</evidence>
<dbReference type="GO" id="GO:0046677">
    <property type="term" value="P:response to antibiotic"/>
    <property type="evidence" value="ECO:0007669"/>
    <property type="project" value="TreeGrafter"/>
</dbReference>
<comment type="subcellular location">
    <subcellularLocation>
        <location evidence="1">Cell envelope</location>
    </subcellularLocation>
</comment>
<dbReference type="Gene3D" id="2.40.420.20">
    <property type="match status" value="1"/>
</dbReference>
<dbReference type="PANTHER" id="PTHR30158:SF3">
    <property type="entry name" value="MULTIDRUG EFFLUX PUMP SUBUNIT ACRA-RELATED"/>
    <property type="match status" value="1"/>
</dbReference>
<evidence type="ECO:0000313" key="9">
    <source>
        <dbReference type="EMBL" id="EKE73157.1"/>
    </source>
</evidence>
<dbReference type="STRING" id="1208323.B30_03822"/>
<evidence type="ECO:0000256" key="4">
    <source>
        <dbReference type="SAM" id="SignalP"/>
    </source>
</evidence>
<comment type="similarity">
    <text evidence="2">Belongs to the membrane fusion protein (MFP) (TC 8.A.1) family.</text>
</comment>
<dbReference type="InterPro" id="IPR058626">
    <property type="entry name" value="MdtA-like_b-barrel"/>
</dbReference>
<dbReference type="Proteomes" id="UP000006762">
    <property type="component" value="Unassembled WGS sequence"/>
</dbReference>
<keyword evidence="4" id="KW-0732">Signal</keyword>
<dbReference type="SUPFAM" id="SSF111369">
    <property type="entry name" value="HlyD-like secretion proteins"/>
    <property type="match status" value="1"/>
</dbReference>
<dbReference type="GO" id="GO:0022857">
    <property type="term" value="F:transmembrane transporter activity"/>
    <property type="evidence" value="ECO:0007669"/>
    <property type="project" value="InterPro"/>
</dbReference>
<name>K2JEW1_9RHOB</name>
<evidence type="ECO:0000259" key="7">
    <source>
        <dbReference type="Pfam" id="PF25944"/>
    </source>
</evidence>
<dbReference type="Gene3D" id="2.40.50.100">
    <property type="match status" value="1"/>
</dbReference>
<evidence type="ECO:0000259" key="6">
    <source>
        <dbReference type="Pfam" id="PF25917"/>
    </source>
</evidence>
<dbReference type="RefSeq" id="WP_009570694.1">
    <property type="nucleotide sequence ID" value="NZ_AMRK01000002.1"/>
</dbReference>
<feature type="chain" id="PRO_5003858960" evidence="4">
    <location>
        <begin position="34"/>
        <end position="389"/>
    </location>
</feature>
<dbReference type="Gene3D" id="1.10.287.470">
    <property type="entry name" value="Helix hairpin bin"/>
    <property type="match status" value="1"/>
</dbReference>
<feature type="domain" description="Multidrug resistance protein MdtA-like beta-barrel" evidence="7">
    <location>
        <begin position="213"/>
        <end position="299"/>
    </location>
</feature>
<dbReference type="GO" id="GO:0005886">
    <property type="term" value="C:plasma membrane"/>
    <property type="evidence" value="ECO:0007669"/>
    <property type="project" value="UniProtKB-SubCell"/>
</dbReference>
<dbReference type="InterPro" id="IPR006143">
    <property type="entry name" value="RND_pump_MFP"/>
</dbReference>
<protein>
    <submittedName>
        <fullName evidence="9">RND family efflux transporter MFP subunit</fullName>
    </submittedName>
</protein>
<dbReference type="AlphaFoldDB" id="K2JEW1"/>
<dbReference type="FunFam" id="2.40.420.20:FF:000001">
    <property type="entry name" value="Efflux RND transporter periplasmic adaptor subunit"/>
    <property type="match status" value="1"/>
</dbReference>
<dbReference type="NCBIfam" id="TIGR01730">
    <property type="entry name" value="RND_mfp"/>
    <property type="match status" value="1"/>
</dbReference>
<feature type="domain" description="Multidrug resistance protein MdtA-like alpha-helical hairpin" evidence="5">
    <location>
        <begin position="107"/>
        <end position="174"/>
    </location>
</feature>
<dbReference type="Pfam" id="PF25944">
    <property type="entry name" value="Beta-barrel_RND"/>
    <property type="match status" value="1"/>
</dbReference>